<name>A0A5A8F0Y9_9BACT</name>
<comment type="similarity">
    <text evidence="8">Belongs to the MntP (TC 9.B.29) family.</text>
</comment>
<keyword evidence="5 8" id="KW-0406">Ion transport</keyword>
<proteinExistence type="inferred from homology"/>
<evidence type="ECO:0000256" key="8">
    <source>
        <dbReference type="HAMAP-Rule" id="MF_01521"/>
    </source>
</evidence>
<feature type="transmembrane region" description="Helical" evidence="8">
    <location>
        <begin position="6"/>
        <end position="25"/>
    </location>
</feature>
<dbReference type="AlphaFoldDB" id="A0A5A8F0Y9"/>
<dbReference type="InterPro" id="IPR003810">
    <property type="entry name" value="Mntp/YtaF"/>
</dbReference>
<dbReference type="InterPro" id="IPR022929">
    <property type="entry name" value="Put_MntP"/>
</dbReference>
<evidence type="ECO:0000256" key="7">
    <source>
        <dbReference type="ARBA" id="ARBA00023211"/>
    </source>
</evidence>
<evidence type="ECO:0000313" key="9">
    <source>
        <dbReference type="EMBL" id="KAA0257319.1"/>
    </source>
</evidence>
<dbReference type="RefSeq" id="WP_149266992.1">
    <property type="nucleotide sequence ID" value="NZ_VFJB01000008.1"/>
</dbReference>
<protein>
    <recommendedName>
        <fullName evidence="8">Putative manganese efflux pump MntP</fullName>
    </recommendedName>
</protein>
<feature type="transmembrane region" description="Helical" evidence="8">
    <location>
        <begin position="102"/>
        <end position="123"/>
    </location>
</feature>
<evidence type="ECO:0000256" key="1">
    <source>
        <dbReference type="ARBA" id="ARBA00022448"/>
    </source>
</evidence>
<comment type="function">
    <text evidence="8">Probably functions as a manganese efflux pump.</text>
</comment>
<evidence type="ECO:0000256" key="5">
    <source>
        <dbReference type="ARBA" id="ARBA00023065"/>
    </source>
</evidence>
<feature type="transmembrane region" description="Helical" evidence="8">
    <location>
        <begin position="37"/>
        <end position="56"/>
    </location>
</feature>
<dbReference type="PANTHER" id="PTHR35529">
    <property type="entry name" value="MANGANESE EFFLUX PUMP MNTP-RELATED"/>
    <property type="match status" value="1"/>
</dbReference>
<keyword evidence="4 8" id="KW-1133">Transmembrane helix</keyword>
<evidence type="ECO:0000256" key="4">
    <source>
        <dbReference type="ARBA" id="ARBA00022989"/>
    </source>
</evidence>
<dbReference type="OrthoDB" id="9811590at2"/>
<keyword evidence="7 8" id="KW-0464">Manganese</keyword>
<evidence type="ECO:0000256" key="3">
    <source>
        <dbReference type="ARBA" id="ARBA00022692"/>
    </source>
</evidence>
<reference evidence="9 10" key="1">
    <citation type="submission" date="2019-06" db="EMBL/GenBank/DDBJ databases">
        <title>Genomic insights into carbon and energy metabolism of Deferribacter autotrophicus revealed new metabolic traits in the phylum Deferribacteres.</title>
        <authorList>
            <person name="Slobodkin A.I."/>
            <person name="Slobodkina G.B."/>
            <person name="Allioux M."/>
            <person name="Alain K."/>
            <person name="Jebbar M."/>
            <person name="Shadrin V."/>
            <person name="Kublanov I.V."/>
            <person name="Toshchakov S.V."/>
            <person name="Bonch-Osmolovskaya E.A."/>
        </authorList>
    </citation>
    <scope>NUCLEOTIDE SEQUENCE [LARGE SCALE GENOMIC DNA]</scope>
    <source>
        <strain evidence="9 10">SL50</strain>
    </source>
</reference>
<dbReference type="PANTHER" id="PTHR35529:SF1">
    <property type="entry name" value="MANGANESE EFFLUX PUMP MNTP-RELATED"/>
    <property type="match status" value="1"/>
</dbReference>
<feature type="transmembrane region" description="Helical" evidence="8">
    <location>
        <begin position="129"/>
        <end position="150"/>
    </location>
</feature>
<keyword evidence="6 8" id="KW-0472">Membrane</keyword>
<evidence type="ECO:0000313" key="10">
    <source>
        <dbReference type="Proteomes" id="UP000322876"/>
    </source>
</evidence>
<feature type="transmembrane region" description="Helical" evidence="8">
    <location>
        <begin position="62"/>
        <end position="82"/>
    </location>
</feature>
<dbReference type="Pfam" id="PF02659">
    <property type="entry name" value="Mntp"/>
    <property type="match status" value="1"/>
</dbReference>
<accession>A0A5A8F0Y9</accession>
<dbReference type="EMBL" id="VFJB01000008">
    <property type="protein sequence ID" value="KAA0257319.1"/>
    <property type="molecule type" value="Genomic_DNA"/>
</dbReference>
<keyword evidence="1 8" id="KW-0813">Transport</keyword>
<evidence type="ECO:0000256" key="6">
    <source>
        <dbReference type="ARBA" id="ARBA00023136"/>
    </source>
</evidence>
<keyword evidence="3 8" id="KW-0812">Transmembrane</keyword>
<organism evidence="9 10">
    <name type="scientific">Deferribacter autotrophicus</name>
    <dbReference type="NCBI Taxonomy" id="500465"/>
    <lineage>
        <taxon>Bacteria</taxon>
        <taxon>Pseudomonadati</taxon>
        <taxon>Deferribacterota</taxon>
        <taxon>Deferribacteres</taxon>
        <taxon>Deferribacterales</taxon>
        <taxon>Deferribacteraceae</taxon>
        <taxon>Deferribacter</taxon>
    </lineage>
</organism>
<dbReference type="Proteomes" id="UP000322876">
    <property type="component" value="Unassembled WGS sequence"/>
</dbReference>
<keyword evidence="2 8" id="KW-1003">Cell membrane</keyword>
<gene>
    <name evidence="8" type="primary">mntP</name>
    <name evidence="9" type="ORF">FHQ18_09745</name>
</gene>
<evidence type="ECO:0000256" key="2">
    <source>
        <dbReference type="ARBA" id="ARBA00022475"/>
    </source>
</evidence>
<comment type="caution">
    <text evidence="9">The sequence shown here is derived from an EMBL/GenBank/DDBJ whole genome shotgun (WGS) entry which is preliminary data.</text>
</comment>
<dbReference type="GO" id="GO:0005886">
    <property type="term" value="C:plasma membrane"/>
    <property type="evidence" value="ECO:0007669"/>
    <property type="project" value="UniProtKB-SubCell"/>
</dbReference>
<dbReference type="GO" id="GO:0005384">
    <property type="term" value="F:manganese ion transmembrane transporter activity"/>
    <property type="evidence" value="ECO:0007669"/>
    <property type="project" value="UniProtKB-UniRule"/>
</dbReference>
<sequence>MSLVEIFIIVVALSIDAFSVSFGVGCKYHTPRHYFRLGWHFGLFQFLMPLIGAFIGYKVQKFVNNLDIIAAIILFVIAYKMIKEAMENKGEVCNINDPTKGLSLVSLSLATSMDALGVGFTFVLFKGNIFVASLLIGFVCAIFSLVGVYLGSISKRFFGEKIEILGAIVLFFIGIKFFMV</sequence>
<feature type="transmembrane region" description="Helical" evidence="8">
    <location>
        <begin position="162"/>
        <end position="179"/>
    </location>
</feature>
<dbReference type="HAMAP" id="MF_01521">
    <property type="entry name" value="MntP_pump"/>
    <property type="match status" value="1"/>
</dbReference>
<keyword evidence="10" id="KW-1185">Reference proteome</keyword>
<comment type="subcellular location">
    <subcellularLocation>
        <location evidence="8">Cell membrane</location>
        <topology evidence="8">Multi-pass membrane protein</topology>
    </subcellularLocation>
</comment>